<keyword evidence="3" id="KW-1185">Reference proteome</keyword>
<evidence type="ECO:0000256" key="1">
    <source>
        <dbReference type="SAM" id="MobiDB-lite"/>
    </source>
</evidence>
<protein>
    <submittedName>
        <fullName evidence="2">Uncharacterized protein</fullName>
    </submittedName>
</protein>
<evidence type="ECO:0000313" key="2">
    <source>
        <dbReference type="EMBL" id="RIA85521.1"/>
    </source>
</evidence>
<evidence type="ECO:0000313" key="3">
    <source>
        <dbReference type="Proteomes" id="UP000265703"/>
    </source>
</evidence>
<dbReference type="AlphaFoldDB" id="A0A397SRR0"/>
<dbReference type="Proteomes" id="UP000265703">
    <property type="component" value="Unassembled WGS sequence"/>
</dbReference>
<accession>A0A397SRR0</accession>
<dbReference type="OrthoDB" id="2430921at2759"/>
<gene>
    <name evidence="2" type="ORF">C1645_830679</name>
</gene>
<organism evidence="2 3">
    <name type="scientific">Glomus cerebriforme</name>
    <dbReference type="NCBI Taxonomy" id="658196"/>
    <lineage>
        <taxon>Eukaryota</taxon>
        <taxon>Fungi</taxon>
        <taxon>Fungi incertae sedis</taxon>
        <taxon>Mucoromycota</taxon>
        <taxon>Glomeromycotina</taxon>
        <taxon>Glomeromycetes</taxon>
        <taxon>Glomerales</taxon>
        <taxon>Glomeraceae</taxon>
        <taxon>Glomus</taxon>
    </lineage>
</organism>
<name>A0A397SRR0_9GLOM</name>
<reference evidence="2 3" key="1">
    <citation type="submission" date="2018-06" db="EMBL/GenBank/DDBJ databases">
        <title>Comparative genomics reveals the genomic features of Rhizophagus irregularis, R. cerebriforme, R. diaphanum and Gigaspora rosea, and their symbiotic lifestyle signature.</title>
        <authorList>
            <person name="Morin E."/>
            <person name="San Clemente H."/>
            <person name="Chen E.C.H."/>
            <person name="De La Providencia I."/>
            <person name="Hainaut M."/>
            <person name="Kuo A."/>
            <person name="Kohler A."/>
            <person name="Murat C."/>
            <person name="Tang N."/>
            <person name="Roy S."/>
            <person name="Loubradou J."/>
            <person name="Henrissat B."/>
            <person name="Grigoriev I.V."/>
            <person name="Corradi N."/>
            <person name="Roux C."/>
            <person name="Martin F.M."/>
        </authorList>
    </citation>
    <scope>NUCLEOTIDE SEQUENCE [LARGE SCALE GENOMIC DNA]</scope>
    <source>
        <strain evidence="2 3">DAOM 227022</strain>
    </source>
</reference>
<feature type="compositionally biased region" description="Low complexity" evidence="1">
    <location>
        <begin position="128"/>
        <end position="147"/>
    </location>
</feature>
<dbReference type="EMBL" id="QKYT01000421">
    <property type="protein sequence ID" value="RIA85521.1"/>
    <property type="molecule type" value="Genomic_DNA"/>
</dbReference>
<sequence length="218" mass="24662">MYENLKQKISNELSARVIKIVNDLDTQNNIPEIEKRPLYDQIFTKLNDKLIAKVDIYISDVNSFFTAEFGRIYAEINSKLIAEAEKNKAYDDDFTRKAQKIFSMVNNITTKVNNIEEAFQRSNFDQRSVSNESETNSSLSSSSSSGSSQKFISVIRKQFTDIFDRIKGANDYSLDQMCAIVLVDILSRLGMGVIGKDTIKGFYCGENLNSKNLEKIGA</sequence>
<comment type="caution">
    <text evidence="2">The sequence shown here is derived from an EMBL/GenBank/DDBJ whole genome shotgun (WGS) entry which is preliminary data.</text>
</comment>
<proteinExistence type="predicted"/>
<feature type="region of interest" description="Disordered" evidence="1">
    <location>
        <begin position="126"/>
        <end position="147"/>
    </location>
</feature>